<protein>
    <submittedName>
        <fullName evidence="1">Uncharacterized protein</fullName>
    </submittedName>
</protein>
<evidence type="ECO:0000313" key="2">
    <source>
        <dbReference type="Proteomes" id="UP000541444"/>
    </source>
</evidence>
<accession>A0A7J7M144</accession>
<dbReference type="AlphaFoldDB" id="A0A7J7M144"/>
<dbReference type="EMBL" id="JACGCM010001844">
    <property type="protein sequence ID" value="KAF6148583.1"/>
    <property type="molecule type" value="Genomic_DNA"/>
</dbReference>
<reference evidence="1 2" key="1">
    <citation type="journal article" date="2020" name="IScience">
        <title>Genome Sequencing of the Endangered Kingdonia uniflora (Circaeasteraceae, Ranunculales) Reveals Potential Mechanisms of Evolutionary Specialization.</title>
        <authorList>
            <person name="Sun Y."/>
            <person name="Deng T."/>
            <person name="Zhang A."/>
            <person name="Moore M.J."/>
            <person name="Landis J.B."/>
            <person name="Lin N."/>
            <person name="Zhang H."/>
            <person name="Zhang X."/>
            <person name="Huang J."/>
            <person name="Zhang X."/>
            <person name="Sun H."/>
            <person name="Wang H."/>
        </authorList>
    </citation>
    <scope>NUCLEOTIDE SEQUENCE [LARGE SCALE GENOMIC DNA]</scope>
    <source>
        <strain evidence="1">TB1705</strain>
        <tissue evidence="1">Leaf</tissue>
    </source>
</reference>
<organism evidence="1 2">
    <name type="scientific">Kingdonia uniflora</name>
    <dbReference type="NCBI Taxonomy" id="39325"/>
    <lineage>
        <taxon>Eukaryota</taxon>
        <taxon>Viridiplantae</taxon>
        <taxon>Streptophyta</taxon>
        <taxon>Embryophyta</taxon>
        <taxon>Tracheophyta</taxon>
        <taxon>Spermatophyta</taxon>
        <taxon>Magnoliopsida</taxon>
        <taxon>Ranunculales</taxon>
        <taxon>Circaeasteraceae</taxon>
        <taxon>Kingdonia</taxon>
    </lineage>
</organism>
<gene>
    <name evidence="1" type="ORF">GIB67_042542</name>
</gene>
<dbReference type="Proteomes" id="UP000541444">
    <property type="component" value="Unassembled WGS sequence"/>
</dbReference>
<keyword evidence="2" id="KW-1185">Reference proteome</keyword>
<evidence type="ECO:0000313" key="1">
    <source>
        <dbReference type="EMBL" id="KAF6148583.1"/>
    </source>
</evidence>
<comment type="caution">
    <text evidence="1">The sequence shown here is derived from an EMBL/GenBank/DDBJ whole genome shotgun (WGS) entry which is preliminary data.</text>
</comment>
<name>A0A7J7M144_9MAGN</name>
<sequence>MVIFSCIVIASGIAVFKSDFHWSRLWSDPNEVYSFYSFQPSTVYFFVNYMDQFLSARCLPETNGWHYNSYLLLACYWLQRWRNSMFHLFWIYR</sequence>
<dbReference type="OrthoDB" id="5590282at2759"/>
<proteinExistence type="predicted"/>